<dbReference type="EMBL" id="CAJGYM010000158">
    <property type="protein sequence ID" value="CAD6199161.1"/>
    <property type="molecule type" value="Genomic_DNA"/>
</dbReference>
<name>A0A8S1HRJ6_9PELO</name>
<organism evidence="1 2">
    <name type="scientific">Caenorhabditis auriculariae</name>
    <dbReference type="NCBI Taxonomy" id="2777116"/>
    <lineage>
        <taxon>Eukaryota</taxon>
        <taxon>Metazoa</taxon>
        <taxon>Ecdysozoa</taxon>
        <taxon>Nematoda</taxon>
        <taxon>Chromadorea</taxon>
        <taxon>Rhabditida</taxon>
        <taxon>Rhabditina</taxon>
        <taxon>Rhabditomorpha</taxon>
        <taxon>Rhabditoidea</taxon>
        <taxon>Rhabditidae</taxon>
        <taxon>Peloderinae</taxon>
        <taxon>Caenorhabditis</taxon>
    </lineage>
</organism>
<sequence length="182" mass="21147">MGDSPVSVGSNRDAQENDDVEMKFSLSNGKLIEVLETIDYLRKTKNPFDKKKKIDTLFEKSLIRHKDTWKDTDFLILVYGENETLFPYAQCRKCGYYIGSGCGGHKSRHKAQCEAYQMNHRKRVKEFDPEVEFRAFLPSDVPGDFASTSFDHYDPTTYGTTTLETILKETDQNRFVRLYWLT</sequence>
<keyword evidence="2" id="KW-1185">Reference proteome</keyword>
<dbReference type="AlphaFoldDB" id="A0A8S1HRJ6"/>
<comment type="caution">
    <text evidence="1">The sequence shown here is derived from an EMBL/GenBank/DDBJ whole genome shotgun (WGS) entry which is preliminary data.</text>
</comment>
<dbReference type="Proteomes" id="UP000835052">
    <property type="component" value="Unassembled WGS sequence"/>
</dbReference>
<proteinExistence type="predicted"/>
<accession>A0A8S1HRJ6</accession>
<gene>
    <name evidence="1" type="ORF">CAUJ_LOCUS15065</name>
</gene>
<evidence type="ECO:0000313" key="1">
    <source>
        <dbReference type="EMBL" id="CAD6199161.1"/>
    </source>
</evidence>
<protein>
    <submittedName>
        <fullName evidence="1">Uncharacterized protein</fullName>
    </submittedName>
</protein>
<reference evidence="1" key="1">
    <citation type="submission" date="2020-10" db="EMBL/GenBank/DDBJ databases">
        <authorList>
            <person name="Kikuchi T."/>
        </authorList>
    </citation>
    <scope>NUCLEOTIDE SEQUENCE</scope>
    <source>
        <strain evidence="1">NKZ352</strain>
    </source>
</reference>
<evidence type="ECO:0000313" key="2">
    <source>
        <dbReference type="Proteomes" id="UP000835052"/>
    </source>
</evidence>